<feature type="transmembrane region" description="Helical" evidence="8">
    <location>
        <begin position="140"/>
        <end position="160"/>
    </location>
</feature>
<dbReference type="PANTHER" id="PTHR30472:SF25">
    <property type="entry name" value="ABC TRANSPORTER PERMEASE PROTEIN MJ0876-RELATED"/>
    <property type="match status" value="1"/>
</dbReference>
<dbReference type="RefSeq" id="WP_182808366.1">
    <property type="nucleotide sequence ID" value="NZ_JACJFM010000008.1"/>
</dbReference>
<feature type="transmembrane region" description="Helical" evidence="8">
    <location>
        <begin position="328"/>
        <end position="348"/>
    </location>
</feature>
<dbReference type="Pfam" id="PF01032">
    <property type="entry name" value="FecCD"/>
    <property type="match status" value="1"/>
</dbReference>
<dbReference type="Gene3D" id="1.10.3470.10">
    <property type="entry name" value="ABC transporter involved in vitamin B12 uptake, BtuC"/>
    <property type="match status" value="1"/>
</dbReference>
<evidence type="ECO:0000256" key="8">
    <source>
        <dbReference type="SAM" id="Phobius"/>
    </source>
</evidence>
<evidence type="ECO:0000256" key="4">
    <source>
        <dbReference type="ARBA" id="ARBA00022475"/>
    </source>
</evidence>
<evidence type="ECO:0000256" key="1">
    <source>
        <dbReference type="ARBA" id="ARBA00004651"/>
    </source>
</evidence>
<dbReference type="CDD" id="cd06550">
    <property type="entry name" value="TM_ABC_iron-siderophores_like"/>
    <property type="match status" value="1"/>
</dbReference>
<keyword evidence="5 8" id="KW-0812">Transmembrane</keyword>
<keyword evidence="4" id="KW-1003">Cell membrane</keyword>
<name>A0A839IQ18_9GAMM</name>
<feature type="transmembrane region" description="Helical" evidence="8">
    <location>
        <begin position="22"/>
        <end position="44"/>
    </location>
</feature>
<evidence type="ECO:0000313" key="9">
    <source>
        <dbReference type="EMBL" id="MBB1486579.1"/>
    </source>
</evidence>
<evidence type="ECO:0000256" key="5">
    <source>
        <dbReference type="ARBA" id="ARBA00022692"/>
    </source>
</evidence>
<evidence type="ECO:0000256" key="3">
    <source>
        <dbReference type="ARBA" id="ARBA00022448"/>
    </source>
</evidence>
<feature type="transmembrane region" description="Helical" evidence="8">
    <location>
        <begin position="172"/>
        <end position="192"/>
    </location>
</feature>
<evidence type="ECO:0000256" key="2">
    <source>
        <dbReference type="ARBA" id="ARBA00007935"/>
    </source>
</evidence>
<protein>
    <submittedName>
        <fullName evidence="9">Iron ABC transporter permease</fullName>
    </submittedName>
</protein>
<keyword evidence="7 8" id="KW-0472">Membrane</keyword>
<gene>
    <name evidence="9" type="ORF">H4O21_08150</name>
</gene>
<dbReference type="GO" id="GO:0022857">
    <property type="term" value="F:transmembrane transporter activity"/>
    <property type="evidence" value="ECO:0007669"/>
    <property type="project" value="InterPro"/>
</dbReference>
<dbReference type="Proteomes" id="UP000565262">
    <property type="component" value="Unassembled WGS sequence"/>
</dbReference>
<reference evidence="9 10" key="1">
    <citation type="submission" date="2020-08" db="EMBL/GenBank/DDBJ databases">
        <title>Oceanospirillum sp. nov. isolated from marine sediment.</title>
        <authorList>
            <person name="Ji X."/>
        </authorList>
    </citation>
    <scope>NUCLEOTIDE SEQUENCE [LARGE SCALE GENOMIC DNA]</scope>
    <source>
        <strain evidence="9 10">D5</strain>
    </source>
</reference>
<dbReference type="AlphaFoldDB" id="A0A839IQ18"/>
<comment type="similarity">
    <text evidence="2">Belongs to the binding-protein-dependent transport system permease family. FecCD subfamily.</text>
</comment>
<feature type="transmembrane region" description="Helical" evidence="8">
    <location>
        <begin position="257"/>
        <end position="286"/>
    </location>
</feature>
<dbReference type="InterPro" id="IPR037294">
    <property type="entry name" value="ABC_BtuC-like"/>
</dbReference>
<sequence length="353" mass="37472">MLTRPHPEATAASGLFNLIRQYAIWLVLVTVLLASVLLSLLAGYPQLSLADLYLSLVSDAQSLQQSIQKPIQQLVLTELRFPRLIAGLLTGAAMGCAGFLLQRLSQNPLTSPSTLGVTQGSALALVLVFILGIEMSPVMRFSAALVGALFAGGLLLVLMLANRQRNDTSTLILLGALMASFFAALTTSMLLLEQHAINAIRFWLSGSLAFVPAELLPVLALICLSCFAVSYLMLPGVNLVTTGEAKASSLGISPLRVYLVVLVLILLLTGASVAVTGPILFTGLVVPHLARLLVGVKASAHLSASLLLGAIMMTLADGLTRWVAPETSASPSIPMAIIGAPWFMWLVYQRYRT</sequence>
<dbReference type="SUPFAM" id="SSF81345">
    <property type="entry name" value="ABC transporter involved in vitamin B12 uptake, BtuC"/>
    <property type="match status" value="1"/>
</dbReference>
<keyword evidence="10" id="KW-1185">Reference proteome</keyword>
<dbReference type="GO" id="GO:0005886">
    <property type="term" value="C:plasma membrane"/>
    <property type="evidence" value="ECO:0007669"/>
    <property type="project" value="UniProtKB-SubCell"/>
</dbReference>
<dbReference type="EMBL" id="JACJFM010000008">
    <property type="protein sequence ID" value="MBB1486579.1"/>
    <property type="molecule type" value="Genomic_DNA"/>
</dbReference>
<dbReference type="GO" id="GO:0033214">
    <property type="term" value="P:siderophore-iron import into cell"/>
    <property type="evidence" value="ECO:0007669"/>
    <property type="project" value="TreeGrafter"/>
</dbReference>
<feature type="transmembrane region" description="Helical" evidence="8">
    <location>
        <begin position="298"/>
        <end position="316"/>
    </location>
</feature>
<evidence type="ECO:0000256" key="7">
    <source>
        <dbReference type="ARBA" id="ARBA00023136"/>
    </source>
</evidence>
<feature type="transmembrane region" description="Helical" evidence="8">
    <location>
        <begin position="213"/>
        <end position="237"/>
    </location>
</feature>
<keyword evidence="3" id="KW-0813">Transport</keyword>
<comment type="caution">
    <text evidence="9">The sequence shown here is derived from an EMBL/GenBank/DDBJ whole genome shotgun (WGS) entry which is preliminary data.</text>
</comment>
<dbReference type="InterPro" id="IPR000522">
    <property type="entry name" value="ABC_transptr_permease_BtuC"/>
</dbReference>
<evidence type="ECO:0000256" key="6">
    <source>
        <dbReference type="ARBA" id="ARBA00022989"/>
    </source>
</evidence>
<keyword evidence="6 8" id="KW-1133">Transmembrane helix</keyword>
<accession>A0A839IQ18</accession>
<organism evidence="9 10">
    <name type="scientific">Oceanospirillum sediminis</name>
    <dbReference type="NCBI Taxonomy" id="2760088"/>
    <lineage>
        <taxon>Bacteria</taxon>
        <taxon>Pseudomonadati</taxon>
        <taxon>Pseudomonadota</taxon>
        <taxon>Gammaproteobacteria</taxon>
        <taxon>Oceanospirillales</taxon>
        <taxon>Oceanospirillaceae</taxon>
        <taxon>Oceanospirillum</taxon>
    </lineage>
</organism>
<feature type="transmembrane region" description="Helical" evidence="8">
    <location>
        <begin position="81"/>
        <end position="101"/>
    </location>
</feature>
<comment type="subcellular location">
    <subcellularLocation>
        <location evidence="1">Cell membrane</location>
        <topology evidence="1">Multi-pass membrane protein</topology>
    </subcellularLocation>
</comment>
<dbReference type="PANTHER" id="PTHR30472">
    <property type="entry name" value="FERRIC ENTEROBACTIN TRANSPORT SYSTEM PERMEASE PROTEIN"/>
    <property type="match status" value="1"/>
</dbReference>
<feature type="transmembrane region" description="Helical" evidence="8">
    <location>
        <begin position="113"/>
        <end position="133"/>
    </location>
</feature>
<proteinExistence type="inferred from homology"/>
<evidence type="ECO:0000313" key="10">
    <source>
        <dbReference type="Proteomes" id="UP000565262"/>
    </source>
</evidence>